<gene>
    <name evidence="3" type="primary">LOC107110186</name>
</gene>
<dbReference type="Proteomes" id="UP000694871">
    <property type="component" value="Unplaced"/>
</dbReference>
<evidence type="ECO:0000256" key="1">
    <source>
        <dbReference type="SAM" id="MobiDB-lite"/>
    </source>
</evidence>
<feature type="region of interest" description="Disordered" evidence="1">
    <location>
        <begin position="1"/>
        <end position="23"/>
    </location>
</feature>
<reference evidence="3" key="1">
    <citation type="submission" date="2025-08" db="UniProtKB">
        <authorList>
            <consortium name="RefSeq"/>
        </authorList>
    </citation>
    <scope>IDENTIFICATION</scope>
</reference>
<feature type="compositionally biased region" description="Basic residues" evidence="1">
    <location>
        <begin position="55"/>
        <end position="72"/>
    </location>
</feature>
<feature type="compositionally biased region" description="Basic and acidic residues" evidence="1">
    <location>
        <begin position="73"/>
        <end position="83"/>
    </location>
</feature>
<organism evidence="2 3">
    <name type="scientific">Gekko japonicus</name>
    <name type="common">Schlegel's Japanese gecko</name>
    <dbReference type="NCBI Taxonomy" id="146911"/>
    <lineage>
        <taxon>Eukaryota</taxon>
        <taxon>Metazoa</taxon>
        <taxon>Chordata</taxon>
        <taxon>Craniata</taxon>
        <taxon>Vertebrata</taxon>
        <taxon>Euteleostomi</taxon>
        <taxon>Lepidosauria</taxon>
        <taxon>Squamata</taxon>
        <taxon>Bifurcata</taxon>
        <taxon>Gekkota</taxon>
        <taxon>Gekkonidae</taxon>
        <taxon>Gekkoninae</taxon>
        <taxon>Gekko</taxon>
    </lineage>
</organism>
<accession>A0ABM1JY73</accession>
<sequence length="105" mass="12098">MERKHIDNELLPGHDEEAVVDTGKISSTINTNFEKEELESHRAVYIGVHVPFGKQGRRRHRHRGHKHHRRRKEKETDREDGRESPSYGPNVHDLLEDGLPGGTHG</sequence>
<feature type="region of interest" description="Disordered" evidence="1">
    <location>
        <begin position="49"/>
        <end position="105"/>
    </location>
</feature>
<name>A0ABM1JY73_GEKJA</name>
<proteinExistence type="predicted"/>
<dbReference type="GeneID" id="107110186"/>
<feature type="compositionally biased region" description="Basic and acidic residues" evidence="1">
    <location>
        <begin position="1"/>
        <end position="17"/>
    </location>
</feature>
<evidence type="ECO:0000313" key="2">
    <source>
        <dbReference type="Proteomes" id="UP000694871"/>
    </source>
</evidence>
<dbReference type="RefSeq" id="XP_015266410.1">
    <property type="nucleotide sequence ID" value="XM_015410924.1"/>
</dbReference>
<protein>
    <submittedName>
        <fullName evidence="3">Sodium bicarbonate cotransporter 3-like</fullName>
    </submittedName>
</protein>
<keyword evidence="2" id="KW-1185">Reference proteome</keyword>
<evidence type="ECO:0000313" key="3">
    <source>
        <dbReference type="RefSeq" id="XP_015266410.1"/>
    </source>
</evidence>